<name>A0A074L2S4_9BACT</name>
<reference evidence="4 5" key="1">
    <citation type="submission" date="2014-04" db="EMBL/GenBank/DDBJ databases">
        <title>Characterization and application of a salt tolerant electro-active bacterium.</title>
        <authorList>
            <person name="Yang L."/>
            <person name="Wei S."/>
            <person name="Tay Q.X.M."/>
        </authorList>
    </citation>
    <scope>NUCLEOTIDE SEQUENCE [LARGE SCALE GENOMIC DNA]</scope>
    <source>
        <strain evidence="4 5">LY1</strain>
    </source>
</reference>
<keyword evidence="2" id="KW-0378">Hydrolase</keyword>
<dbReference type="PANTHER" id="PTHR10161:SF14">
    <property type="entry name" value="TARTRATE-RESISTANT ACID PHOSPHATASE TYPE 5"/>
    <property type="match status" value="1"/>
</dbReference>
<dbReference type="AlphaFoldDB" id="A0A074L2S4"/>
<evidence type="ECO:0000259" key="3">
    <source>
        <dbReference type="Pfam" id="PF00149"/>
    </source>
</evidence>
<comment type="caution">
    <text evidence="4">The sequence shown here is derived from an EMBL/GenBank/DDBJ whole genome shotgun (WGS) entry which is preliminary data.</text>
</comment>
<accession>A0A074L2S4</accession>
<organism evidence="4 5">
    <name type="scientific">Anditalea andensis</name>
    <dbReference type="NCBI Taxonomy" id="1048983"/>
    <lineage>
        <taxon>Bacteria</taxon>
        <taxon>Pseudomonadati</taxon>
        <taxon>Bacteroidota</taxon>
        <taxon>Cytophagia</taxon>
        <taxon>Cytophagales</taxon>
        <taxon>Cytophagaceae</taxon>
        <taxon>Anditalea</taxon>
    </lineage>
</organism>
<evidence type="ECO:0000313" key="5">
    <source>
        <dbReference type="Proteomes" id="UP000027821"/>
    </source>
</evidence>
<dbReference type="OrthoDB" id="9809781at2"/>
<dbReference type="Proteomes" id="UP000027821">
    <property type="component" value="Unassembled WGS sequence"/>
</dbReference>
<evidence type="ECO:0000313" key="4">
    <source>
        <dbReference type="EMBL" id="KEO75489.1"/>
    </source>
</evidence>
<keyword evidence="1" id="KW-0732">Signal</keyword>
<dbReference type="eggNOG" id="COG1409">
    <property type="taxonomic scope" value="Bacteria"/>
</dbReference>
<dbReference type="InterPro" id="IPR051558">
    <property type="entry name" value="Metallophosphoesterase_PAP"/>
</dbReference>
<dbReference type="STRING" id="1048983.EL17_01180"/>
<sequence>MRFNIFLITIWGAFLSQNLLAQGINPLEKSNKFIVIGDWGRNGDDQQLAVADQLLQQVKKHKPDFIISTGDNFYPNGVKSTMDPLWKYSFEDIYKSYHLQIDWQVVLGNHDYLGDPDAQVAYSLVSRRWQMPERHYTKTVPIKGSKDKVLFIYIDTNSLIPEFYSNSIYGPNVAKTDSTAQKMWMKELLTSHDEAVKWKIVVGHHPMYTGGRTEGYDTKAIRRSLETLFRESGVDLYISGHDHSLQYLEKDGLRQIVSGSASEVTASASLPYTQFTASEAGFMLFALSSDKIQFDIINKNGVTLYHGEIDK</sequence>
<dbReference type="EMBL" id="JMIH01000011">
    <property type="protein sequence ID" value="KEO75489.1"/>
    <property type="molecule type" value="Genomic_DNA"/>
</dbReference>
<dbReference type="InterPro" id="IPR004843">
    <property type="entry name" value="Calcineurin-like_PHP"/>
</dbReference>
<evidence type="ECO:0000256" key="1">
    <source>
        <dbReference type="ARBA" id="ARBA00022729"/>
    </source>
</evidence>
<dbReference type="PANTHER" id="PTHR10161">
    <property type="entry name" value="TARTRATE-RESISTANT ACID PHOSPHATASE TYPE 5"/>
    <property type="match status" value="1"/>
</dbReference>
<dbReference type="SUPFAM" id="SSF56300">
    <property type="entry name" value="Metallo-dependent phosphatases"/>
    <property type="match status" value="1"/>
</dbReference>
<dbReference type="Gene3D" id="3.60.21.10">
    <property type="match status" value="1"/>
</dbReference>
<feature type="domain" description="Calcineurin-like phosphoesterase" evidence="3">
    <location>
        <begin position="32"/>
        <end position="244"/>
    </location>
</feature>
<keyword evidence="5" id="KW-1185">Reference proteome</keyword>
<dbReference type="RefSeq" id="WP_051719759.1">
    <property type="nucleotide sequence ID" value="NZ_JMIH01000011.1"/>
</dbReference>
<protein>
    <recommendedName>
        <fullName evidence="3">Calcineurin-like phosphoesterase domain-containing protein</fullName>
    </recommendedName>
</protein>
<evidence type="ECO:0000256" key="2">
    <source>
        <dbReference type="ARBA" id="ARBA00022801"/>
    </source>
</evidence>
<dbReference type="GO" id="GO:0016787">
    <property type="term" value="F:hydrolase activity"/>
    <property type="evidence" value="ECO:0007669"/>
    <property type="project" value="UniProtKB-KW"/>
</dbReference>
<gene>
    <name evidence="4" type="ORF">EL17_01180</name>
</gene>
<proteinExistence type="predicted"/>
<dbReference type="Pfam" id="PF00149">
    <property type="entry name" value="Metallophos"/>
    <property type="match status" value="1"/>
</dbReference>
<dbReference type="InterPro" id="IPR029052">
    <property type="entry name" value="Metallo-depent_PP-like"/>
</dbReference>